<comment type="caution">
    <text evidence="1">The sequence shown here is derived from an EMBL/GenBank/DDBJ whole genome shotgun (WGS) entry which is preliminary data.</text>
</comment>
<sequence>MSLPAVNFHHTLSDIINASAKAGFCIQQMVEEQVDDHSTSLSQLPREVAIVAKK</sequence>
<evidence type="ECO:0000313" key="2">
    <source>
        <dbReference type="Proteomes" id="UP001597079"/>
    </source>
</evidence>
<gene>
    <name evidence="1" type="ORF">ACFSB2_07130</name>
</gene>
<dbReference type="Proteomes" id="UP001597079">
    <property type="component" value="Unassembled WGS sequence"/>
</dbReference>
<proteinExistence type="predicted"/>
<keyword evidence="2" id="KW-1185">Reference proteome</keyword>
<dbReference type="RefSeq" id="WP_377942345.1">
    <property type="nucleotide sequence ID" value="NZ_JBHUCX010000020.1"/>
</dbReference>
<evidence type="ECO:0000313" key="1">
    <source>
        <dbReference type="EMBL" id="MFD1674478.1"/>
    </source>
</evidence>
<organism evidence="1 2">
    <name type="scientific">Alicyclobacillus fodiniaquatilis</name>
    <dbReference type="NCBI Taxonomy" id="1661150"/>
    <lineage>
        <taxon>Bacteria</taxon>
        <taxon>Bacillati</taxon>
        <taxon>Bacillota</taxon>
        <taxon>Bacilli</taxon>
        <taxon>Bacillales</taxon>
        <taxon>Alicyclobacillaceae</taxon>
        <taxon>Alicyclobacillus</taxon>
    </lineage>
</organism>
<accession>A0ABW4JFJ4</accession>
<name>A0ABW4JFJ4_9BACL</name>
<reference evidence="2" key="1">
    <citation type="journal article" date="2019" name="Int. J. Syst. Evol. Microbiol.">
        <title>The Global Catalogue of Microorganisms (GCM) 10K type strain sequencing project: providing services to taxonomists for standard genome sequencing and annotation.</title>
        <authorList>
            <consortium name="The Broad Institute Genomics Platform"/>
            <consortium name="The Broad Institute Genome Sequencing Center for Infectious Disease"/>
            <person name="Wu L."/>
            <person name="Ma J."/>
        </authorList>
    </citation>
    <scope>NUCLEOTIDE SEQUENCE [LARGE SCALE GENOMIC DNA]</scope>
    <source>
        <strain evidence="2">CGMCC 1.12286</strain>
    </source>
</reference>
<protein>
    <submittedName>
        <fullName evidence="1">Uncharacterized protein</fullName>
    </submittedName>
</protein>
<dbReference type="EMBL" id="JBHUCX010000020">
    <property type="protein sequence ID" value="MFD1674478.1"/>
    <property type="molecule type" value="Genomic_DNA"/>
</dbReference>